<dbReference type="Pfam" id="PF00271">
    <property type="entry name" value="Helicase_C"/>
    <property type="match status" value="1"/>
</dbReference>
<dbReference type="GO" id="GO:0003678">
    <property type="term" value="F:DNA helicase activity"/>
    <property type="evidence" value="ECO:0007669"/>
    <property type="project" value="TreeGrafter"/>
</dbReference>
<feature type="region of interest" description="Disordered" evidence="8">
    <location>
        <begin position="443"/>
        <end position="507"/>
    </location>
</feature>
<dbReference type="InterPro" id="IPR036397">
    <property type="entry name" value="RNaseH_sf"/>
</dbReference>
<feature type="compositionally biased region" description="Low complexity" evidence="8">
    <location>
        <begin position="443"/>
        <end position="453"/>
    </location>
</feature>
<keyword evidence="5" id="KW-0067">ATP-binding</keyword>
<evidence type="ECO:0000259" key="10">
    <source>
        <dbReference type="PROSITE" id="PS51194"/>
    </source>
</evidence>
<dbReference type="PANTHER" id="PTHR47964:SF1">
    <property type="entry name" value="ATP-DEPENDENT DNA HELICASE HOMOLOG RECG, CHLOROPLASTIC"/>
    <property type="match status" value="1"/>
</dbReference>
<protein>
    <submittedName>
        <fullName evidence="11">ATP-dependent DNA helicase RecG</fullName>
    </submittedName>
</protein>
<keyword evidence="4 11" id="KW-0347">Helicase</keyword>
<feature type="domain" description="Helicase ATP-binding" evidence="9">
    <location>
        <begin position="797"/>
        <end position="967"/>
    </location>
</feature>
<dbReference type="Proteomes" id="UP001472866">
    <property type="component" value="Chromosome 12"/>
</dbReference>
<accession>A0AAX4PH04</accession>
<evidence type="ECO:0000313" key="12">
    <source>
        <dbReference type="Proteomes" id="UP001472866"/>
    </source>
</evidence>
<keyword evidence="3" id="KW-0378">Hydrolase</keyword>
<dbReference type="InterPro" id="IPR013520">
    <property type="entry name" value="Ribonucl_H"/>
</dbReference>
<reference evidence="11 12" key="1">
    <citation type="submission" date="2024-03" db="EMBL/GenBank/DDBJ databases">
        <title>Complete genome sequence of the green alga Chloropicon roscoffensis RCC1871.</title>
        <authorList>
            <person name="Lemieux C."/>
            <person name="Pombert J.-F."/>
            <person name="Otis C."/>
            <person name="Turmel M."/>
        </authorList>
    </citation>
    <scope>NUCLEOTIDE SEQUENCE [LARGE SCALE GENOMIC DNA]</scope>
    <source>
        <strain evidence="11 12">RCC1871</strain>
    </source>
</reference>
<dbReference type="PROSITE" id="PS51194">
    <property type="entry name" value="HELICASE_CTER"/>
    <property type="match status" value="1"/>
</dbReference>
<dbReference type="Pfam" id="PF00270">
    <property type="entry name" value="DEAD"/>
    <property type="match status" value="1"/>
</dbReference>
<dbReference type="Pfam" id="PF00929">
    <property type="entry name" value="RNase_T"/>
    <property type="match status" value="1"/>
</dbReference>
<keyword evidence="12" id="KW-1185">Reference proteome</keyword>
<gene>
    <name evidence="11" type="ORF">HKI87_12g70720</name>
</gene>
<dbReference type="SUPFAM" id="SSF52540">
    <property type="entry name" value="P-loop containing nucleoside triphosphate hydrolases"/>
    <property type="match status" value="2"/>
</dbReference>
<proteinExistence type="predicted"/>
<evidence type="ECO:0000256" key="6">
    <source>
        <dbReference type="ARBA" id="ARBA00023125"/>
    </source>
</evidence>
<keyword evidence="6" id="KW-0238">DNA-binding</keyword>
<dbReference type="SUPFAM" id="SSF50249">
    <property type="entry name" value="Nucleic acid-binding proteins"/>
    <property type="match status" value="1"/>
</dbReference>
<dbReference type="Gene3D" id="3.40.50.300">
    <property type="entry name" value="P-loop containing nucleotide triphosphate hydrolases"/>
    <property type="match status" value="2"/>
</dbReference>
<dbReference type="SMART" id="SM00479">
    <property type="entry name" value="EXOIII"/>
    <property type="match status" value="1"/>
</dbReference>
<dbReference type="AlphaFoldDB" id="A0AAX4PH04"/>
<dbReference type="Gene3D" id="3.30.420.10">
    <property type="entry name" value="Ribonuclease H-like superfamily/Ribonuclease H"/>
    <property type="match status" value="1"/>
</dbReference>
<dbReference type="SUPFAM" id="SSF53098">
    <property type="entry name" value="Ribonuclease H-like"/>
    <property type="match status" value="1"/>
</dbReference>
<evidence type="ECO:0000256" key="3">
    <source>
        <dbReference type="ARBA" id="ARBA00022801"/>
    </source>
</evidence>
<name>A0AAX4PH04_9CHLO</name>
<sequence>MESRHIMLPRGLVGNWLKALASRQPGGAVAWRKTALFTPARPLCAQHARLRPAPAICPKPPSPLLLRSGGHGFGSGDRRSPRSFSSGGAEQQTNAVVPAEVALLQALDLESRHGYCNLKGKRYASFHLFLLAQLEDFAPAARQHAQLGSWRDALEHQTSRYPGMEAAERQRTLADVRRFLDRFWQFKAEGGMAEPAAAEPREPAASGYTERPRPEPRHGERRPESSVGQSSEAQRADPSDAHPTSSSLDLVFLDLETTGLSAERDRVVEVALFAPKTGLRWTRLVDPERPIPYRAREVTGLTDDIIAASGCGNFASIAEDIVSFVNEAVESGARAPTLVAHNARFDARFLAAEFTRCGAELPESWRFYDSLELARGVLGKGPNAPRSFGLQSLNQHFGLPEPSREHRAMDDVDVLARVFGRLVSGMAPGALERAVNVGAFGARAAAGGTARPTAEARRRRERSLRPSPSGARLPDHLGGGRDPLSRGPAAPLAPASPPPPPLSGDLEAGEAEFLTNGVPLDTLTSFTPLQRQFNAEAGFSTLASLLQHYPRDYLHYSGDWNDEEFICSQGVVSRVKSFCKGAKGFIECCVCCDGGNEVTIKQWYHFRNYRLAQRALKGMEARFPVDSIVGFKGKLKRRPRGGWDLTGTGVEMTPLDDFVQIEKQIIAVYPARGPIKSGAFNKLIRKALSVCPVVDLLPRDVTREHGLLGHREALEGIHFPSTLEHADRARRSLVFQELFLLQTALMLRRHQLQTPKNNVDAKGIKVGESRLLGHATSRLPYNLTQAQGRVLGEVIGDMTNPPPMMRLLQGDVGSGKTIVALLAMLSVVDAGYQAAFMVPTEILATQQAAKLEEFLGSLGLEEAGFEVPRVVVLTGSMRAAQKREAMEATASGAASITFGTHSLISEGVKFLKLGLAVIDEQHKFGVEQRSKLQSKNQPPPHLLSMSATPIPRTLALTMYGEMALSYIDESPPGRHRVETTVTRQDDARGRAEAYSKLVREVQAGNKGFVVFPLIDASESEDFASIRAAEDSFRDLLENELSGVPCGLLHGRLPPEEKLQAQRDFVEGRTRVLVATAVIEVGVDIPEATCLIVENSERFGLAQLHQLRGRVGRSDRRSHCYLLTGGAESSHQRIKKMETLDNGFQVSEMDMALRGPGEFIGTRQAGQSGLGALKIADISRESDRETLEEARAAAARAFGDGEPKLGKELLLYLQNQSPVPYLDVAPDLSFHEE</sequence>
<dbReference type="GO" id="GO:0006281">
    <property type="term" value="P:DNA repair"/>
    <property type="evidence" value="ECO:0007669"/>
    <property type="project" value="UniProtKB-KW"/>
</dbReference>
<dbReference type="InterPro" id="IPR012340">
    <property type="entry name" value="NA-bd_OB-fold"/>
</dbReference>
<dbReference type="SMART" id="SM00487">
    <property type="entry name" value="DEXDc"/>
    <property type="match status" value="1"/>
</dbReference>
<dbReference type="InterPro" id="IPR001650">
    <property type="entry name" value="Helicase_C-like"/>
</dbReference>
<evidence type="ECO:0000256" key="7">
    <source>
        <dbReference type="ARBA" id="ARBA00023204"/>
    </source>
</evidence>
<dbReference type="InterPro" id="IPR011545">
    <property type="entry name" value="DEAD/DEAH_box_helicase_dom"/>
</dbReference>
<dbReference type="InterPro" id="IPR047112">
    <property type="entry name" value="RecG/Mfd"/>
</dbReference>
<dbReference type="Pfam" id="PF19833">
    <property type="entry name" value="RecG_dom3_C"/>
    <property type="match status" value="1"/>
</dbReference>
<dbReference type="InterPro" id="IPR045562">
    <property type="entry name" value="RecG_dom3_C"/>
</dbReference>
<dbReference type="GO" id="GO:0003677">
    <property type="term" value="F:DNA binding"/>
    <property type="evidence" value="ECO:0007669"/>
    <property type="project" value="UniProtKB-KW"/>
</dbReference>
<evidence type="ECO:0000313" key="11">
    <source>
        <dbReference type="EMBL" id="WZN65513.1"/>
    </source>
</evidence>
<feature type="compositionally biased region" description="Basic and acidic residues" evidence="8">
    <location>
        <begin position="210"/>
        <end position="224"/>
    </location>
</feature>
<dbReference type="InterPro" id="IPR012337">
    <property type="entry name" value="RNaseH-like_sf"/>
</dbReference>
<dbReference type="CDD" id="cd17992">
    <property type="entry name" value="DEXHc_RecG"/>
    <property type="match status" value="1"/>
</dbReference>
<feature type="region of interest" description="Disordered" evidence="8">
    <location>
        <begin position="67"/>
        <end position="92"/>
    </location>
</feature>
<keyword evidence="7" id="KW-0234">DNA repair</keyword>
<dbReference type="CDD" id="cd06127">
    <property type="entry name" value="DEDDh"/>
    <property type="match status" value="1"/>
</dbReference>
<dbReference type="GO" id="GO:0005524">
    <property type="term" value="F:ATP binding"/>
    <property type="evidence" value="ECO:0007669"/>
    <property type="project" value="UniProtKB-KW"/>
</dbReference>
<dbReference type="EMBL" id="CP151512">
    <property type="protein sequence ID" value="WZN65513.1"/>
    <property type="molecule type" value="Genomic_DNA"/>
</dbReference>
<evidence type="ECO:0000256" key="4">
    <source>
        <dbReference type="ARBA" id="ARBA00022806"/>
    </source>
</evidence>
<dbReference type="PANTHER" id="PTHR47964">
    <property type="entry name" value="ATP-DEPENDENT DNA HELICASE HOMOLOG RECG, CHLOROPLASTIC"/>
    <property type="match status" value="1"/>
</dbReference>
<feature type="domain" description="Helicase C-terminal" evidence="10">
    <location>
        <begin position="993"/>
        <end position="1156"/>
    </location>
</feature>
<dbReference type="GO" id="GO:0016787">
    <property type="term" value="F:hydrolase activity"/>
    <property type="evidence" value="ECO:0007669"/>
    <property type="project" value="UniProtKB-KW"/>
</dbReference>
<feature type="region of interest" description="Disordered" evidence="8">
    <location>
        <begin position="191"/>
        <end position="246"/>
    </location>
</feature>
<keyword evidence="2" id="KW-0227">DNA damage</keyword>
<organism evidence="11 12">
    <name type="scientific">Chloropicon roscoffensis</name>
    <dbReference type="NCBI Taxonomy" id="1461544"/>
    <lineage>
        <taxon>Eukaryota</taxon>
        <taxon>Viridiplantae</taxon>
        <taxon>Chlorophyta</taxon>
        <taxon>Chloropicophyceae</taxon>
        <taxon>Chloropicales</taxon>
        <taxon>Chloropicaceae</taxon>
        <taxon>Chloropicon</taxon>
    </lineage>
</organism>
<feature type="compositionally biased region" description="Polar residues" evidence="8">
    <location>
        <begin position="82"/>
        <end position="92"/>
    </location>
</feature>
<evidence type="ECO:0000259" key="9">
    <source>
        <dbReference type="PROSITE" id="PS51192"/>
    </source>
</evidence>
<keyword evidence="1" id="KW-0547">Nucleotide-binding</keyword>
<evidence type="ECO:0000256" key="5">
    <source>
        <dbReference type="ARBA" id="ARBA00022840"/>
    </source>
</evidence>
<dbReference type="InterPro" id="IPR027417">
    <property type="entry name" value="P-loop_NTPase"/>
</dbReference>
<dbReference type="InterPro" id="IPR014001">
    <property type="entry name" value="Helicase_ATP-bd"/>
</dbReference>
<evidence type="ECO:0000256" key="1">
    <source>
        <dbReference type="ARBA" id="ARBA00022741"/>
    </source>
</evidence>
<evidence type="ECO:0000256" key="2">
    <source>
        <dbReference type="ARBA" id="ARBA00022763"/>
    </source>
</evidence>
<evidence type="ECO:0000256" key="8">
    <source>
        <dbReference type="SAM" id="MobiDB-lite"/>
    </source>
</evidence>
<dbReference type="SMART" id="SM00490">
    <property type="entry name" value="HELICc"/>
    <property type="match status" value="1"/>
</dbReference>
<dbReference type="PROSITE" id="PS51192">
    <property type="entry name" value="HELICASE_ATP_BIND_1"/>
    <property type="match status" value="1"/>
</dbReference>